<feature type="domain" description="Outer membrane protein beta-barrel" evidence="4">
    <location>
        <begin position="8"/>
        <end position="184"/>
    </location>
</feature>
<dbReference type="InterPro" id="IPR011250">
    <property type="entry name" value="OMP/PagP_B-barrel"/>
</dbReference>
<dbReference type="SUPFAM" id="SSF56925">
    <property type="entry name" value="OMPA-like"/>
    <property type="match status" value="1"/>
</dbReference>
<dbReference type="GO" id="GO:0009279">
    <property type="term" value="C:cell outer membrane"/>
    <property type="evidence" value="ECO:0007669"/>
    <property type="project" value="UniProtKB-SubCell"/>
</dbReference>
<evidence type="ECO:0000256" key="2">
    <source>
        <dbReference type="ARBA" id="ARBA00022729"/>
    </source>
</evidence>
<feature type="signal peptide" evidence="3">
    <location>
        <begin position="1"/>
        <end position="19"/>
    </location>
</feature>
<comment type="subcellular location">
    <subcellularLocation>
        <location evidence="1">Cell outer membrane</location>
    </subcellularLocation>
</comment>
<dbReference type="Pfam" id="PF13505">
    <property type="entry name" value="OMP_b-brl"/>
    <property type="match status" value="1"/>
</dbReference>
<evidence type="ECO:0000256" key="1">
    <source>
        <dbReference type="ARBA" id="ARBA00004442"/>
    </source>
</evidence>
<feature type="chain" id="PRO_5003251527" description="Outer membrane protein beta-barrel domain-containing protein" evidence="3">
    <location>
        <begin position="20"/>
        <end position="184"/>
    </location>
</feature>
<dbReference type="EMBL" id="AEWV01000029">
    <property type="protein sequence ID" value="EGC16942.1"/>
    <property type="molecule type" value="Genomic_DNA"/>
</dbReference>
<dbReference type="STRING" id="888741.HMPREF9098_1623"/>
<organism evidence="5 6">
    <name type="scientific">Kingella denitrificans ATCC 33394</name>
    <dbReference type="NCBI Taxonomy" id="888741"/>
    <lineage>
        <taxon>Bacteria</taxon>
        <taxon>Pseudomonadati</taxon>
        <taxon>Pseudomonadota</taxon>
        <taxon>Betaproteobacteria</taxon>
        <taxon>Neisseriales</taxon>
        <taxon>Neisseriaceae</taxon>
        <taxon>Kingella</taxon>
    </lineage>
</organism>
<evidence type="ECO:0000313" key="5">
    <source>
        <dbReference type="EMBL" id="EGC16942.1"/>
    </source>
</evidence>
<evidence type="ECO:0000313" key="6">
    <source>
        <dbReference type="Proteomes" id="UP000004088"/>
    </source>
</evidence>
<proteinExistence type="predicted"/>
<gene>
    <name evidence="5" type="ORF">HMPREF9098_1623</name>
</gene>
<dbReference type="InterPro" id="IPR027385">
    <property type="entry name" value="Beta-barrel_OMP"/>
</dbReference>
<dbReference type="RefSeq" id="WP_003783398.1">
    <property type="nucleotide sequence ID" value="NZ_GL870929.1"/>
</dbReference>
<accession>F0F0I8</accession>
<dbReference type="Gene3D" id="2.40.160.20">
    <property type="match status" value="1"/>
</dbReference>
<evidence type="ECO:0000256" key="3">
    <source>
        <dbReference type="SAM" id="SignalP"/>
    </source>
</evidence>
<sequence length="184" mass="19107">MKKMILAAILATVSAVSMAEGTNGHFTGFGVGAELGATDWSDGGRTVADVNAVGSYGFAFPGTELVGQADVKYNFGNGRVYSDNGVSIKARNTFSVGYAQGYRVTPNIMPYAKVSYVSTDLKASSGGLFGSSRVHGVGVGVGAKMAVDSNVELGAEYQHARLSNSDFDGHLKTNSFNVGAAIRF</sequence>
<dbReference type="AlphaFoldDB" id="F0F0I8"/>
<protein>
    <recommendedName>
        <fullName evidence="4">Outer membrane protein beta-barrel domain-containing protein</fullName>
    </recommendedName>
</protein>
<keyword evidence="2 3" id="KW-0732">Signal</keyword>
<comment type="caution">
    <text evidence="5">The sequence shown here is derived from an EMBL/GenBank/DDBJ whole genome shotgun (WGS) entry which is preliminary data.</text>
</comment>
<dbReference type="Proteomes" id="UP000004088">
    <property type="component" value="Unassembled WGS sequence"/>
</dbReference>
<evidence type="ECO:0000259" key="4">
    <source>
        <dbReference type="Pfam" id="PF13505"/>
    </source>
</evidence>
<name>F0F0I8_9NEIS</name>
<reference evidence="5 6" key="1">
    <citation type="submission" date="2011-01" db="EMBL/GenBank/DDBJ databases">
        <authorList>
            <person name="Muzny D."/>
            <person name="Qin X."/>
            <person name="Deng J."/>
            <person name="Jiang H."/>
            <person name="Liu Y."/>
            <person name="Qu J."/>
            <person name="Song X.-Z."/>
            <person name="Zhang L."/>
            <person name="Thornton R."/>
            <person name="Coyle M."/>
            <person name="Francisco L."/>
            <person name="Jackson L."/>
            <person name="Javaid M."/>
            <person name="Korchina V."/>
            <person name="Kovar C."/>
            <person name="Mata R."/>
            <person name="Mathew T."/>
            <person name="Ngo R."/>
            <person name="Nguyen L."/>
            <person name="Nguyen N."/>
            <person name="Okwuonu G."/>
            <person name="Ongeri F."/>
            <person name="Pham C."/>
            <person name="Simmons D."/>
            <person name="Wilczek-Boney K."/>
            <person name="Hale W."/>
            <person name="Jakkamsetti A."/>
            <person name="Pham P."/>
            <person name="Ruth R."/>
            <person name="San Lucas F."/>
            <person name="Warren J."/>
            <person name="Zhang J."/>
            <person name="Zhao Z."/>
            <person name="Zhou C."/>
            <person name="Zhu D."/>
            <person name="Lee S."/>
            <person name="Bess C."/>
            <person name="Blankenburg K."/>
            <person name="Forbes L."/>
            <person name="Fu Q."/>
            <person name="Gubbala S."/>
            <person name="Hirani K."/>
            <person name="Jayaseelan J.C."/>
            <person name="Lara F."/>
            <person name="Munidasa M."/>
            <person name="Palculict T."/>
            <person name="Patil S."/>
            <person name="Pu L.-L."/>
            <person name="Saada N."/>
            <person name="Tang L."/>
            <person name="Weissenberger G."/>
            <person name="Zhu Y."/>
            <person name="Hemphill L."/>
            <person name="Shang Y."/>
            <person name="Youmans B."/>
            <person name="Ayvaz T."/>
            <person name="Ross M."/>
            <person name="Santibanez J."/>
            <person name="Aqrawi P."/>
            <person name="Gross S."/>
            <person name="Joshi V."/>
            <person name="Fowler G."/>
            <person name="Nazareth L."/>
            <person name="Reid J."/>
            <person name="Worley K."/>
            <person name="Petrosino J."/>
            <person name="Highlander S."/>
            <person name="Gibbs R."/>
        </authorList>
    </citation>
    <scope>NUCLEOTIDE SEQUENCE [LARGE SCALE GENOMIC DNA]</scope>
    <source>
        <strain evidence="5 6">ATCC 33394</strain>
    </source>
</reference>
<keyword evidence="6" id="KW-1185">Reference proteome</keyword>
<dbReference type="HOGENOM" id="CLU_108883_0_0_4"/>